<proteinExistence type="predicted"/>
<comment type="caution">
    <text evidence="1">The sequence shown here is derived from an EMBL/GenBank/DDBJ whole genome shotgun (WGS) entry which is preliminary data.</text>
</comment>
<dbReference type="EMBL" id="JBIMZQ010000037">
    <property type="protein sequence ID" value="KAL3661211.1"/>
    <property type="molecule type" value="Genomic_DNA"/>
</dbReference>
<name>A0ABD3F698_9STRA</name>
<gene>
    <name evidence="1" type="ORF">V7S43_013818</name>
</gene>
<evidence type="ECO:0000313" key="1">
    <source>
        <dbReference type="EMBL" id="KAL3661211.1"/>
    </source>
</evidence>
<dbReference type="AlphaFoldDB" id="A0ABD3F698"/>
<accession>A0ABD3F698</accession>
<organism evidence="1 2">
    <name type="scientific">Phytophthora oleae</name>
    <dbReference type="NCBI Taxonomy" id="2107226"/>
    <lineage>
        <taxon>Eukaryota</taxon>
        <taxon>Sar</taxon>
        <taxon>Stramenopiles</taxon>
        <taxon>Oomycota</taxon>
        <taxon>Peronosporomycetes</taxon>
        <taxon>Peronosporales</taxon>
        <taxon>Peronosporaceae</taxon>
        <taxon>Phytophthora</taxon>
    </lineage>
</organism>
<dbReference type="Proteomes" id="UP001632037">
    <property type="component" value="Unassembled WGS sequence"/>
</dbReference>
<evidence type="ECO:0008006" key="3">
    <source>
        <dbReference type="Google" id="ProtNLM"/>
    </source>
</evidence>
<reference evidence="1 2" key="1">
    <citation type="submission" date="2024-09" db="EMBL/GenBank/DDBJ databases">
        <title>Genome sequencing and assembly of Phytophthora oleae, isolate VK10A, causative agent of rot of olive drupes.</title>
        <authorList>
            <person name="Conti Taguali S."/>
            <person name="Riolo M."/>
            <person name="La Spada F."/>
            <person name="Cacciola S.O."/>
            <person name="Dionisio G."/>
        </authorList>
    </citation>
    <scope>NUCLEOTIDE SEQUENCE [LARGE SCALE GENOMIC DNA]</scope>
    <source>
        <strain evidence="1 2">VK10A</strain>
    </source>
</reference>
<protein>
    <recommendedName>
        <fullName evidence="3">PiggyBac transposable element-derived protein domain-containing protein</fullName>
    </recommendedName>
</protein>
<keyword evidence="2" id="KW-1185">Reference proteome</keyword>
<sequence length="180" mass="20296">MVQLHDARRPPPSVLSTYVDALVAFSPAKEGFITQKKKYIGVGSAYLVGRVYRVLKQPLFQINWLDSQFQNNVETLNLSTVQRGKANYRSLHGRSTGVGWGRLCAVGDGEEVHDDDADTLDQFMESFEPLVELPISLAEVEAIKSIRFEPENQCDAPQDLYQHADGSTKTRLRPEFKHVF</sequence>
<evidence type="ECO:0000313" key="2">
    <source>
        <dbReference type="Proteomes" id="UP001632037"/>
    </source>
</evidence>